<dbReference type="InterPro" id="IPR036890">
    <property type="entry name" value="HATPase_C_sf"/>
</dbReference>
<dbReference type="GO" id="GO:0016020">
    <property type="term" value="C:membrane"/>
    <property type="evidence" value="ECO:0007669"/>
    <property type="project" value="InterPro"/>
</dbReference>
<dbReference type="InterPro" id="IPR010559">
    <property type="entry name" value="Sig_transdc_His_kin_internal"/>
</dbReference>
<name>A0AB73T762_9FIRM</name>
<evidence type="ECO:0000259" key="2">
    <source>
        <dbReference type="Pfam" id="PF02518"/>
    </source>
</evidence>
<keyword evidence="4" id="KW-0808">Transferase</keyword>
<keyword evidence="4" id="KW-0418">Kinase</keyword>
<keyword evidence="1" id="KW-0472">Membrane</keyword>
<dbReference type="InterPro" id="IPR003594">
    <property type="entry name" value="HATPase_dom"/>
</dbReference>
<dbReference type="AlphaFoldDB" id="A0AB73T762"/>
<feature type="transmembrane region" description="Helical" evidence="1">
    <location>
        <begin position="12"/>
        <end position="34"/>
    </location>
</feature>
<keyword evidence="1" id="KW-0812">Transmembrane</keyword>
<keyword evidence="1" id="KW-1133">Transmembrane helix</keyword>
<proteinExistence type="predicted"/>
<dbReference type="Proteomes" id="UP000245412">
    <property type="component" value="Unassembled WGS sequence"/>
</dbReference>
<dbReference type="PANTHER" id="PTHR34220">
    <property type="entry name" value="SENSOR HISTIDINE KINASE YPDA"/>
    <property type="match status" value="1"/>
</dbReference>
<evidence type="ECO:0000256" key="1">
    <source>
        <dbReference type="SAM" id="Phobius"/>
    </source>
</evidence>
<dbReference type="Pfam" id="PF06580">
    <property type="entry name" value="His_kinase"/>
    <property type="match status" value="1"/>
</dbReference>
<keyword evidence="5" id="KW-1185">Reference proteome</keyword>
<dbReference type="Gene3D" id="3.30.565.10">
    <property type="entry name" value="Histidine kinase-like ATPase, C-terminal domain"/>
    <property type="match status" value="1"/>
</dbReference>
<gene>
    <name evidence="4" type="ORF">C7383_103338</name>
</gene>
<evidence type="ECO:0000259" key="3">
    <source>
        <dbReference type="Pfam" id="PF06580"/>
    </source>
</evidence>
<dbReference type="GO" id="GO:0000155">
    <property type="term" value="F:phosphorelay sensor kinase activity"/>
    <property type="evidence" value="ECO:0007669"/>
    <property type="project" value="InterPro"/>
</dbReference>
<feature type="domain" description="Histidine kinase/HSP90-like ATPase" evidence="2">
    <location>
        <begin position="478"/>
        <end position="581"/>
    </location>
</feature>
<feature type="domain" description="Signal transduction histidine kinase internal region" evidence="3">
    <location>
        <begin position="381"/>
        <end position="461"/>
    </location>
</feature>
<evidence type="ECO:0000313" key="5">
    <source>
        <dbReference type="Proteomes" id="UP000245412"/>
    </source>
</evidence>
<comment type="caution">
    <text evidence="4">The sequence shown here is derived from an EMBL/GenBank/DDBJ whole genome shotgun (WGS) entry which is preliminary data.</text>
</comment>
<dbReference type="Pfam" id="PF02518">
    <property type="entry name" value="HATPase_c"/>
    <property type="match status" value="1"/>
</dbReference>
<accession>A0AB73T762</accession>
<dbReference type="SUPFAM" id="SSF55874">
    <property type="entry name" value="ATPase domain of HSP90 chaperone/DNA topoisomerase II/histidine kinase"/>
    <property type="match status" value="1"/>
</dbReference>
<feature type="transmembrane region" description="Helical" evidence="1">
    <location>
        <begin position="289"/>
        <end position="314"/>
    </location>
</feature>
<sequence>MMKKFFLKRCKSFFLIMLIPIMILFCLSTVFIYIGSKDSITQKSANSLSIINDNLDIVLGTSAYQYELLTYNPRLVLSLEKLLRHNTFEYTDVIFLNSVKTSLSAIAQAHSYIDSIYLYLDGYDSYFSSSDGIADLNTTKDEGWYEMYETADLDSRMWIQKREFQEYTYAEPKKYMTMFQRMSNIKGVIVVNINIKNFETVLTNAGSDGNLLFLMDEEGLPLCSNDAGSPIKDSLAEYKDSAFLYSPGPSDPKWVSIEGKSYLLQSLTAGKYGVTFLSLVPFGRIASQLLPTFLVLAGAVISNCVISLLLAYFVTKRNFQQIDDIIQTFDEAEKGNIPKKKETEVNDEYDVILNNVIAVFLNSSYLKHQLAEKQYKQELTEMASLQLQINPHFLFNTLQALDFEALRISGGPSTLNRMIQNLSDILKYSLEDPVKPVLLKNELDYLKKYADIQKQRLGDKFIIYYEIEEDLLDFSVFRLMLQPLVENSLSHGVAPLESTGCIKVRACSRKGWAHFTVIDNGIGLTRPEIKEVYSRILDESSQNIGLTNINRRLLLKYGPESSLHIQSKKGMGTCVTFKIPMP</sequence>
<dbReference type="EMBL" id="QGGY01000003">
    <property type="protein sequence ID" value="PWJ77493.1"/>
    <property type="molecule type" value="Genomic_DNA"/>
</dbReference>
<dbReference type="PANTHER" id="PTHR34220:SF7">
    <property type="entry name" value="SENSOR HISTIDINE KINASE YPDA"/>
    <property type="match status" value="1"/>
</dbReference>
<evidence type="ECO:0000313" key="4">
    <source>
        <dbReference type="EMBL" id="PWJ77493.1"/>
    </source>
</evidence>
<reference evidence="4 5" key="1">
    <citation type="submission" date="2018-05" db="EMBL/GenBank/DDBJ databases">
        <authorList>
            <person name="Goeker M."/>
            <person name="Huntemann M."/>
            <person name="Clum A."/>
            <person name="Pillay M."/>
            <person name="Palaniappan K."/>
            <person name="Varghese N."/>
            <person name="Mikhailova N."/>
            <person name="Stamatis D."/>
            <person name="Reddy T."/>
            <person name="Daum C."/>
            <person name="Shapiro N."/>
            <person name="Ivanova N."/>
            <person name="Kyrpides N."/>
            <person name="Woyke T."/>
        </authorList>
    </citation>
    <scope>NUCLEOTIDE SEQUENCE [LARGE SCALE GENOMIC DNA]</scope>
    <source>
        <strain evidence="4 5">DSM 26524</strain>
    </source>
</reference>
<protein>
    <submittedName>
        <fullName evidence="4">Two-component system sensor histidine kinase YesM</fullName>
    </submittedName>
</protein>
<dbReference type="RefSeq" id="WP_187374333.1">
    <property type="nucleotide sequence ID" value="NZ_CABJAT010000007.1"/>
</dbReference>
<organism evidence="4 5">
    <name type="scientific">Murimonas intestini</name>
    <dbReference type="NCBI Taxonomy" id="1337051"/>
    <lineage>
        <taxon>Bacteria</taxon>
        <taxon>Bacillati</taxon>
        <taxon>Bacillota</taxon>
        <taxon>Clostridia</taxon>
        <taxon>Lachnospirales</taxon>
        <taxon>Lachnospiraceae</taxon>
        <taxon>Murimonas</taxon>
    </lineage>
</organism>
<dbReference type="InterPro" id="IPR050640">
    <property type="entry name" value="Bact_2-comp_sensor_kinase"/>
</dbReference>